<keyword evidence="3" id="KW-1185">Reference proteome</keyword>
<evidence type="ECO:0000313" key="3">
    <source>
        <dbReference type="Proteomes" id="UP000828390"/>
    </source>
</evidence>
<evidence type="ECO:0000256" key="1">
    <source>
        <dbReference type="SAM" id="MobiDB-lite"/>
    </source>
</evidence>
<protein>
    <submittedName>
        <fullName evidence="2">Uncharacterized protein</fullName>
    </submittedName>
</protein>
<accession>A0A9D3Y2E0</accession>
<organism evidence="2 3">
    <name type="scientific">Dreissena polymorpha</name>
    <name type="common">Zebra mussel</name>
    <name type="synonym">Mytilus polymorpha</name>
    <dbReference type="NCBI Taxonomy" id="45954"/>
    <lineage>
        <taxon>Eukaryota</taxon>
        <taxon>Metazoa</taxon>
        <taxon>Spiralia</taxon>
        <taxon>Lophotrochozoa</taxon>
        <taxon>Mollusca</taxon>
        <taxon>Bivalvia</taxon>
        <taxon>Autobranchia</taxon>
        <taxon>Heteroconchia</taxon>
        <taxon>Euheterodonta</taxon>
        <taxon>Imparidentia</taxon>
        <taxon>Neoheterodontei</taxon>
        <taxon>Myida</taxon>
        <taxon>Dreissenoidea</taxon>
        <taxon>Dreissenidae</taxon>
        <taxon>Dreissena</taxon>
    </lineage>
</organism>
<dbReference type="AlphaFoldDB" id="A0A9D3Y2E0"/>
<comment type="caution">
    <text evidence="2">The sequence shown here is derived from an EMBL/GenBank/DDBJ whole genome shotgun (WGS) entry which is preliminary data.</text>
</comment>
<feature type="compositionally biased region" description="Basic and acidic residues" evidence="1">
    <location>
        <begin position="67"/>
        <end position="90"/>
    </location>
</feature>
<reference evidence="2" key="2">
    <citation type="submission" date="2020-11" db="EMBL/GenBank/DDBJ databases">
        <authorList>
            <person name="McCartney M.A."/>
            <person name="Auch B."/>
            <person name="Kono T."/>
            <person name="Mallez S."/>
            <person name="Becker A."/>
            <person name="Gohl D.M."/>
            <person name="Silverstein K.A.T."/>
            <person name="Koren S."/>
            <person name="Bechman K.B."/>
            <person name="Herman A."/>
            <person name="Abrahante J.E."/>
            <person name="Garbe J."/>
        </authorList>
    </citation>
    <scope>NUCLEOTIDE SEQUENCE</scope>
    <source>
        <strain evidence="2">Duluth1</strain>
        <tissue evidence="2">Whole animal</tissue>
    </source>
</reference>
<reference evidence="2" key="1">
    <citation type="journal article" date="2019" name="bioRxiv">
        <title>The Genome of the Zebra Mussel, Dreissena polymorpha: A Resource for Invasive Species Research.</title>
        <authorList>
            <person name="McCartney M.A."/>
            <person name="Auch B."/>
            <person name="Kono T."/>
            <person name="Mallez S."/>
            <person name="Zhang Y."/>
            <person name="Obille A."/>
            <person name="Becker A."/>
            <person name="Abrahante J.E."/>
            <person name="Garbe J."/>
            <person name="Badalamenti J.P."/>
            <person name="Herman A."/>
            <person name="Mangelson H."/>
            <person name="Liachko I."/>
            <person name="Sullivan S."/>
            <person name="Sone E.D."/>
            <person name="Koren S."/>
            <person name="Silverstein K.A.T."/>
            <person name="Beckman K.B."/>
            <person name="Gohl D.M."/>
        </authorList>
    </citation>
    <scope>NUCLEOTIDE SEQUENCE</scope>
    <source>
        <strain evidence="2">Duluth1</strain>
        <tissue evidence="2">Whole animal</tissue>
    </source>
</reference>
<feature type="compositionally biased region" description="Basic and acidic residues" evidence="1">
    <location>
        <begin position="103"/>
        <end position="124"/>
    </location>
</feature>
<dbReference type="EMBL" id="JAIWYP010000020">
    <property type="protein sequence ID" value="KAH3692658.1"/>
    <property type="molecule type" value="Genomic_DNA"/>
</dbReference>
<proteinExistence type="predicted"/>
<gene>
    <name evidence="2" type="ORF">DPMN_193812</name>
</gene>
<name>A0A9D3Y2E0_DREPO</name>
<sequence>MSDASLAQLAAYHEKHEAEILTQHQTSLQEKAEEHAAQVVSGYKAEIKAASEDQARVCDSAIQATEVQKDPERGEEQLDKLNRPSEDQSRVCESAIQATEVQKAPEEGQEQLDKLNRPSEDQARFSESVSPSTELQKALEEGQVQLDKLVITLNTPREDFFLKEQELEPSSMEFRTKMINHRAGAKTGNHDDLSRKIIVYDCNA</sequence>
<dbReference type="Proteomes" id="UP000828390">
    <property type="component" value="Unassembled WGS sequence"/>
</dbReference>
<feature type="region of interest" description="Disordered" evidence="1">
    <location>
        <begin position="63"/>
        <end position="131"/>
    </location>
</feature>
<evidence type="ECO:0000313" key="2">
    <source>
        <dbReference type="EMBL" id="KAH3692658.1"/>
    </source>
</evidence>